<feature type="compositionally biased region" description="Low complexity" evidence="1">
    <location>
        <begin position="221"/>
        <end position="238"/>
    </location>
</feature>
<name>A0ABV9A3P7_9ACTN</name>
<dbReference type="Proteomes" id="UP001595997">
    <property type="component" value="Unassembled WGS sequence"/>
</dbReference>
<feature type="compositionally biased region" description="Basic and acidic residues" evidence="1">
    <location>
        <begin position="274"/>
        <end position="300"/>
    </location>
</feature>
<dbReference type="EMBL" id="JBHSFH010000004">
    <property type="protein sequence ID" value="MFC4493827.1"/>
    <property type="molecule type" value="Genomic_DNA"/>
</dbReference>
<reference evidence="3" key="1">
    <citation type="journal article" date="2019" name="Int. J. Syst. Evol. Microbiol.">
        <title>The Global Catalogue of Microorganisms (GCM) 10K type strain sequencing project: providing services to taxonomists for standard genome sequencing and annotation.</title>
        <authorList>
            <consortium name="The Broad Institute Genomics Platform"/>
            <consortium name="The Broad Institute Genome Sequencing Center for Infectious Disease"/>
            <person name="Wu L."/>
            <person name="Ma J."/>
        </authorList>
    </citation>
    <scope>NUCLEOTIDE SEQUENCE [LARGE SCALE GENOMIC DNA]</scope>
    <source>
        <strain evidence="3">CGMCC 4.7357</strain>
    </source>
</reference>
<protein>
    <recommendedName>
        <fullName evidence="4">Hydrogenase expression protein HypF</fullName>
    </recommendedName>
</protein>
<evidence type="ECO:0000313" key="2">
    <source>
        <dbReference type="EMBL" id="MFC4493827.1"/>
    </source>
</evidence>
<evidence type="ECO:0008006" key="4">
    <source>
        <dbReference type="Google" id="ProtNLM"/>
    </source>
</evidence>
<feature type="region of interest" description="Disordered" evidence="1">
    <location>
        <begin position="1"/>
        <end position="39"/>
    </location>
</feature>
<feature type="compositionally biased region" description="Basic and acidic residues" evidence="1">
    <location>
        <begin position="87"/>
        <end position="101"/>
    </location>
</feature>
<feature type="compositionally biased region" description="Basic and acidic residues" evidence="1">
    <location>
        <begin position="249"/>
        <end position="259"/>
    </location>
</feature>
<gene>
    <name evidence="2" type="ORF">ACFPA8_06725</name>
</gene>
<proteinExistence type="predicted"/>
<feature type="compositionally biased region" description="Acidic residues" evidence="1">
    <location>
        <begin position="169"/>
        <end position="183"/>
    </location>
</feature>
<comment type="caution">
    <text evidence="2">The sequence shown here is derived from an EMBL/GenBank/DDBJ whole genome shotgun (WGS) entry which is preliminary data.</text>
</comment>
<feature type="region of interest" description="Disordered" evidence="1">
    <location>
        <begin position="66"/>
        <end position="314"/>
    </location>
</feature>
<feature type="compositionally biased region" description="Basic and acidic residues" evidence="1">
    <location>
        <begin position="199"/>
        <end position="208"/>
    </location>
</feature>
<organism evidence="2 3">
    <name type="scientific">Streptomyces ovatisporus</name>
    <dbReference type="NCBI Taxonomy" id="1128682"/>
    <lineage>
        <taxon>Bacteria</taxon>
        <taxon>Bacillati</taxon>
        <taxon>Actinomycetota</taxon>
        <taxon>Actinomycetes</taxon>
        <taxon>Kitasatosporales</taxon>
        <taxon>Streptomycetaceae</taxon>
        <taxon>Streptomyces</taxon>
    </lineage>
</organism>
<evidence type="ECO:0000256" key="1">
    <source>
        <dbReference type="SAM" id="MobiDB-lite"/>
    </source>
</evidence>
<keyword evidence="3" id="KW-1185">Reference proteome</keyword>
<feature type="compositionally biased region" description="Gly residues" evidence="1">
    <location>
        <begin position="147"/>
        <end position="158"/>
    </location>
</feature>
<feature type="compositionally biased region" description="Gly residues" evidence="1">
    <location>
        <begin position="102"/>
        <end position="121"/>
    </location>
</feature>
<evidence type="ECO:0000313" key="3">
    <source>
        <dbReference type="Proteomes" id="UP001595997"/>
    </source>
</evidence>
<accession>A0ABV9A3P7</accession>
<dbReference type="RefSeq" id="WP_386443734.1">
    <property type="nucleotide sequence ID" value="NZ_JBHSFH010000004.1"/>
</dbReference>
<feature type="compositionally biased region" description="Basic and acidic residues" evidence="1">
    <location>
        <begin position="1"/>
        <end position="10"/>
    </location>
</feature>
<sequence length="446" mass="45567">MPGDEVHEEAGTSAQGAPDAGRGRTGPRHAAPRKPLLTRLHVPAGKAIAIAAMPSAVLMGMGLTPQLANAKPLPKNPFKPGPCVSQPDKDAEDEKKDEAGKGEAGGEQGQDGSGDSAGDGAGTDEPGSGSGSGPEKPEPEPSEPPSSGGGSGGSGGGSEEPEPSPSPSDPEEGDDEEEEEDDGGFLGGIGDAIGDILSPEEKKEKAEQEEQEEKEAEEKASSPAPSDSGSSSSKSGSEPADDTVGKVGDGLKDTADKLGETAGDAAQGAEDGLSGDKAESQKAGKDGKKAFPCVEAKKDPGEDEQTPATLPNDPWTLEASSLGLHGLDYKGVVNLRTANGKTKQALKFTAKSVDIGDLHQIVDAPDGTRYHVRAAKGSTSTIRDGQVTMYTERLKGNLFGLIPITFDPEHPPPLNIPEAYFTNVEVKQAGQFGGNLTVPGLSQSID</sequence>